<dbReference type="Proteomes" id="UP001165205">
    <property type="component" value="Unassembled WGS sequence"/>
</dbReference>
<dbReference type="AlphaFoldDB" id="A0AAN4YEG9"/>
<dbReference type="EMBL" id="BSYA01000050">
    <property type="protein sequence ID" value="GMG28897.1"/>
    <property type="molecule type" value="Genomic_DNA"/>
</dbReference>
<sequence>MVDKEIRFHPELTDLLPRLPALRKLVNYKWEEIVKSSRQIETNIWPKYTIVWEYVSGGRSTSYGFTMDLLNLPTSFIDPNIIQSALRYLLQLKQWDGEQVTAFHSRRNTKAGCILQRFPGCGKTTDLAAIAIFVYHCGFAVAAVTGAIACSPLTVTGPSAKELTDR</sequence>
<evidence type="ECO:0000313" key="2">
    <source>
        <dbReference type="Proteomes" id="UP001165205"/>
    </source>
</evidence>
<evidence type="ECO:0000313" key="1">
    <source>
        <dbReference type="EMBL" id="GMG28897.1"/>
    </source>
</evidence>
<reference evidence="1" key="1">
    <citation type="submission" date="2023-04" db="EMBL/GenBank/DDBJ databases">
        <title>Aspergillus oryzae NBRC 4228.</title>
        <authorList>
            <person name="Ichikawa N."/>
            <person name="Sato H."/>
            <person name="Tonouchi N."/>
        </authorList>
    </citation>
    <scope>NUCLEOTIDE SEQUENCE</scope>
    <source>
        <strain evidence="1">NBRC 4228</strain>
    </source>
</reference>
<organism evidence="1 2">
    <name type="scientific">Aspergillus oryzae</name>
    <name type="common">Yellow koji mold</name>
    <dbReference type="NCBI Taxonomy" id="5062"/>
    <lineage>
        <taxon>Eukaryota</taxon>
        <taxon>Fungi</taxon>
        <taxon>Dikarya</taxon>
        <taxon>Ascomycota</taxon>
        <taxon>Pezizomycotina</taxon>
        <taxon>Eurotiomycetes</taxon>
        <taxon>Eurotiomycetidae</taxon>
        <taxon>Eurotiales</taxon>
        <taxon>Aspergillaceae</taxon>
        <taxon>Aspergillus</taxon>
        <taxon>Aspergillus subgen. Circumdati</taxon>
    </lineage>
</organism>
<gene>
    <name evidence="1" type="ORF">Aory04_000523600</name>
</gene>
<name>A0AAN4YEG9_ASPOZ</name>
<protein>
    <submittedName>
        <fullName evidence="1">Unnamed protein product</fullName>
    </submittedName>
</protein>
<proteinExistence type="predicted"/>
<comment type="caution">
    <text evidence="1">The sequence shown here is derived from an EMBL/GenBank/DDBJ whole genome shotgun (WGS) entry which is preliminary data.</text>
</comment>
<accession>A0AAN4YEG9</accession>